<proteinExistence type="predicted"/>
<dbReference type="InterPro" id="IPR008922">
    <property type="entry name" value="Di-copper_centre_dom_sf"/>
</dbReference>
<evidence type="ECO:0000313" key="2">
    <source>
        <dbReference type="WBParaSite" id="L893_g12232.t1"/>
    </source>
</evidence>
<dbReference type="AlphaFoldDB" id="A0A1I7Y3B1"/>
<dbReference type="Proteomes" id="UP000095287">
    <property type="component" value="Unplaced"/>
</dbReference>
<dbReference type="Gene3D" id="1.10.1280.10">
    <property type="entry name" value="Di-copper center containing domain from catechol oxidase"/>
    <property type="match status" value="1"/>
</dbReference>
<protein>
    <submittedName>
        <fullName evidence="2">Tyrosinase_Cu-bd domain-containing protein</fullName>
    </submittedName>
</protein>
<sequence length="226" mass="26366">MRRKRGDYTLLLIAVNVLIGVTYAKMYSLEFKEMLNGKEYHTKHVQPFFKVYHESHHKLQVLMPHEKTKSLRGPIFKAADDPPQHGQAPQKKKSFFGVHFLPLLDIKSYLEPKWPRPFDKYAHCMDIPCSCPYYDGWLRYPATRHCLFSRLGIVVNGSCVLPSGKILGKALRKDFRMYTPDEKRKFEEALNTMKRSGLYNEIGKMHKYGGVHSGPAFLPWHRELIK</sequence>
<evidence type="ECO:0000313" key="1">
    <source>
        <dbReference type="Proteomes" id="UP000095287"/>
    </source>
</evidence>
<dbReference type="WBParaSite" id="L893_g12232.t1">
    <property type="protein sequence ID" value="L893_g12232.t1"/>
    <property type="gene ID" value="L893_g12232"/>
</dbReference>
<dbReference type="SUPFAM" id="SSF48056">
    <property type="entry name" value="Di-copper centre-containing domain"/>
    <property type="match status" value="1"/>
</dbReference>
<name>A0A1I7Y3B1_9BILA</name>
<reference evidence="2" key="1">
    <citation type="submission" date="2016-11" db="UniProtKB">
        <authorList>
            <consortium name="WormBaseParasite"/>
        </authorList>
    </citation>
    <scope>IDENTIFICATION</scope>
</reference>
<accession>A0A1I7Y3B1</accession>
<organism evidence="1 2">
    <name type="scientific">Steinernema glaseri</name>
    <dbReference type="NCBI Taxonomy" id="37863"/>
    <lineage>
        <taxon>Eukaryota</taxon>
        <taxon>Metazoa</taxon>
        <taxon>Ecdysozoa</taxon>
        <taxon>Nematoda</taxon>
        <taxon>Chromadorea</taxon>
        <taxon>Rhabditida</taxon>
        <taxon>Tylenchina</taxon>
        <taxon>Panagrolaimomorpha</taxon>
        <taxon>Strongyloidoidea</taxon>
        <taxon>Steinernematidae</taxon>
        <taxon>Steinernema</taxon>
    </lineage>
</organism>
<keyword evidence="1" id="KW-1185">Reference proteome</keyword>